<keyword evidence="8" id="KW-0175">Coiled coil</keyword>
<feature type="compositionally biased region" description="Polar residues" evidence="9">
    <location>
        <begin position="439"/>
        <end position="456"/>
    </location>
</feature>
<feature type="topological domain" description="Cytoplasmic" evidence="7">
    <location>
        <begin position="1"/>
        <end position="1515"/>
    </location>
</feature>
<evidence type="ECO:0000256" key="3">
    <source>
        <dbReference type="ARBA" id="ARBA00022692"/>
    </source>
</evidence>
<feature type="region of interest" description="Disordered" evidence="9">
    <location>
        <begin position="794"/>
        <end position="847"/>
    </location>
</feature>
<evidence type="ECO:0000256" key="4">
    <source>
        <dbReference type="ARBA" id="ARBA00022989"/>
    </source>
</evidence>
<dbReference type="Gene3D" id="1.20.58.60">
    <property type="match status" value="2"/>
</dbReference>
<feature type="region of interest" description="Disordered" evidence="9">
    <location>
        <begin position="961"/>
        <end position="996"/>
    </location>
</feature>
<proteinExistence type="inferred from homology"/>
<dbReference type="SMART" id="SM01249">
    <property type="entry name" value="KASH"/>
    <property type="match status" value="1"/>
</dbReference>
<feature type="compositionally biased region" description="Polar residues" evidence="9">
    <location>
        <begin position="896"/>
        <end position="923"/>
    </location>
</feature>
<comment type="similarity">
    <text evidence="2">Belongs to the nesprin family.</text>
</comment>
<gene>
    <name evidence="11" type="ORF">R5R35_008546</name>
</gene>
<keyword evidence="4" id="KW-1133">Transmembrane helix</keyword>
<reference evidence="11 12" key="1">
    <citation type="submission" date="2024-03" db="EMBL/GenBank/DDBJ databases">
        <title>The genome assembly and annotation of the cricket Gryllus longicercus Weissman &amp; Gray.</title>
        <authorList>
            <person name="Szrajer S."/>
            <person name="Gray D."/>
            <person name="Ylla G."/>
        </authorList>
    </citation>
    <scope>NUCLEOTIDE SEQUENCE [LARGE SCALE GENOMIC DNA]</scope>
    <source>
        <strain evidence="11">DAG 2021-001</strain>
        <tissue evidence="11">Whole body minus gut</tissue>
    </source>
</reference>
<feature type="region of interest" description="Disordered" evidence="9">
    <location>
        <begin position="1481"/>
        <end position="1503"/>
    </location>
</feature>
<evidence type="ECO:0000259" key="10">
    <source>
        <dbReference type="PROSITE" id="PS51049"/>
    </source>
</evidence>
<dbReference type="SUPFAM" id="SSF46966">
    <property type="entry name" value="Spectrin repeat"/>
    <property type="match status" value="1"/>
</dbReference>
<dbReference type="GO" id="GO:0031965">
    <property type="term" value="C:nuclear membrane"/>
    <property type="evidence" value="ECO:0007669"/>
    <property type="project" value="UniProtKB-SubCell"/>
</dbReference>
<organism evidence="11 12">
    <name type="scientific">Gryllus longicercus</name>
    <dbReference type="NCBI Taxonomy" id="2509291"/>
    <lineage>
        <taxon>Eukaryota</taxon>
        <taxon>Metazoa</taxon>
        <taxon>Ecdysozoa</taxon>
        <taxon>Arthropoda</taxon>
        <taxon>Hexapoda</taxon>
        <taxon>Insecta</taxon>
        <taxon>Pterygota</taxon>
        <taxon>Neoptera</taxon>
        <taxon>Polyneoptera</taxon>
        <taxon>Orthoptera</taxon>
        <taxon>Ensifera</taxon>
        <taxon>Gryllidea</taxon>
        <taxon>Grylloidea</taxon>
        <taxon>Gryllidae</taxon>
        <taxon>Gryllinae</taxon>
        <taxon>Gryllus</taxon>
    </lineage>
</organism>
<feature type="compositionally biased region" description="Basic residues" evidence="9">
    <location>
        <begin position="826"/>
        <end position="836"/>
    </location>
</feature>
<name>A0AAN9VLD7_9ORTH</name>
<evidence type="ECO:0000256" key="5">
    <source>
        <dbReference type="ARBA" id="ARBA00023136"/>
    </source>
</evidence>
<feature type="compositionally biased region" description="Basic and acidic residues" evidence="9">
    <location>
        <begin position="876"/>
        <end position="895"/>
    </location>
</feature>
<feature type="domain" description="KASH" evidence="10">
    <location>
        <begin position="1507"/>
        <end position="1562"/>
    </location>
</feature>
<dbReference type="Proteomes" id="UP001378592">
    <property type="component" value="Unassembled WGS sequence"/>
</dbReference>
<evidence type="ECO:0000256" key="6">
    <source>
        <dbReference type="ARBA" id="ARBA00023242"/>
    </source>
</evidence>
<comment type="caution">
    <text evidence="11">The sequence shown here is derived from an EMBL/GenBank/DDBJ whole genome shotgun (WGS) entry which is preliminary data.</text>
</comment>
<dbReference type="PROSITE" id="PS51049">
    <property type="entry name" value="KASH"/>
    <property type="match status" value="1"/>
</dbReference>
<feature type="compositionally biased region" description="Polar residues" evidence="9">
    <location>
        <begin position="837"/>
        <end position="847"/>
    </location>
</feature>
<feature type="compositionally biased region" description="Polar residues" evidence="9">
    <location>
        <begin position="794"/>
        <end position="825"/>
    </location>
</feature>
<sequence>MPVGFENSALKMSFSLSSLQSGGGQGSPQQVMMQVERPYNSLTKKSRVNLEREMWRRSWGTQEEKKDDFWAAIQPNYNYLMDNNLIESCKEAHGELSCDEEETALLSKWSFKDFTAQFSELCSWLNDIREAVYGKEENIRDRNLRLEHVEGMQRNVYKRKLFTEQAKRLLLEHSELQDEVTWRVNYLNSKWDMLEQSISPSKVDPSQKSFCADVEHEADCLKEWIREMERRLKPLNMHIVNDWTNQELVEKITECEVLHQDIRAHGKVVAAVLKRAELAEATASVQLARRLERRWHLLFLRALEWQFHLENLLKLRKHPLPEHLYSESDEEPLSKHPRLSSGDCSDHLTDDGSYFEDDIKDFWMKDSGSNSLPTPARSSAVLRRCSSVCGQSKDVGVNITPDSLVPQMPVKKCSKKKTVESKNSEMVVPLSERSHCSREMQNTGISPMESDATSFNKSDRKAHNCATFYFEHRDTDTEQKQFKENIEEEIATLNNKICEVKVCEDSSDEEWTYTSGKRTTVAKEKGNFLASGIQSLPSRKRNVAVRLDFGEKSSGSEGAGNSTQCHNFDDSIKCSGVADSSCKEALSLPRTTEETKECIQWLVRQAEILVREDSLMCSEDAQGPPVHGSEMTVSQLRHARIKQWVKMHSSIQDKFQLPDSCDASGEYTTGDSDEACSVDSREESSGISLVNKHLDALLNAHPRLDSAEGFSDPNVTLKADNSPDSADPKDSSKVIIRSNPRCKRERPWSVSGISQVSSLPGRDEEPGFANFSTSESALHQMMGSNNTIQDRENSVVSSNGFQDNLSSSTIYENTKVNSEHGSGSLQRRRARQRKKTPQSLCSKNATASDTAHVLSSGSISSTKFKNVAKSTLKVPSDRMNAEDFHGTPTEEKARTLSETTCTSATSEQNTVSDSSVFPTESSSSKILDAGDRTLISEEEFFSRKCVGLPVFRLGPKEGAVTPKPDMISHSLLPSGVDSDVEKTSGPQGAEEQLSSSEQAWDNYQEKYMSEPYSEEIADSEFARRLLEFGDDYHNFLDSQSDCASSLGISQRTSPQRKRKSIIGACDSSVLDSDSDLEDIHHLIEQSQSHFVFTEQVLNRHLSKSSPDMWVTDYAEIIATCKENKRCLKVILENVKEGGILTLKERKEIKDLLEKWNGLQVYADELQRVSNLQQKVLMMRTKLLDSTTKISSLADNLNDMTHLESAIQTLKEESKSLLDFKDQLLHVNVAVHQLGTDSGSQDTTISSAVPQLKDEVTDLYRIWSSSFQSVSSRLAQFERAVQTWEKFDKELSELKTTLQGDHSTLVCLCKSLDDGATAVEDVAVSIRDIARLLSEVPGSSDRNHSSLCQDLQEACIGTREGSLSDSGISDSGSENELSERARRLTSLRQLAQHLQTELGASDGLVTQINEQIEHLDRELQQLQDVCRKLIVRTTSWSGLPPPEAIPAIEAKVSGNVQSNKQTSPSTIEANGKNIDVRSKPYQWRSGTSSSELRNIRKNGKTSKEQKRQPWVWRVARAAFPVQLTLVTLICLACFFEPHCCESVNNLSLSLSPQLRYVYGPPPV</sequence>
<dbReference type="GO" id="GO:0048471">
    <property type="term" value="C:perinuclear region of cytoplasm"/>
    <property type="evidence" value="ECO:0007669"/>
    <property type="project" value="TreeGrafter"/>
</dbReference>
<dbReference type="PANTHER" id="PTHR21524:SF5">
    <property type="entry name" value="SPECTRIN REPEAT CONTAINING NUCLEAR ENVELOPE PROTEIN 2"/>
    <property type="match status" value="1"/>
</dbReference>
<dbReference type="Pfam" id="PF10541">
    <property type="entry name" value="KASH"/>
    <property type="match status" value="1"/>
</dbReference>
<dbReference type="GO" id="GO:0019894">
    <property type="term" value="F:kinesin binding"/>
    <property type="evidence" value="ECO:0007669"/>
    <property type="project" value="TreeGrafter"/>
</dbReference>
<feature type="region of interest" description="Disordered" evidence="9">
    <location>
        <begin position="424"/>
        <end position="457"/>
    </location>
</feature>
<evidence type="ECO:0000256" key="1">
    <source>
        <dbReference type="ARBA" id="ARBA00004126"/>
    </source>
</evidence>
<dbReference type="EMBL" id="JAZDUA010000157">
    <property type="protein sequence ID" value="KAK7866033.1"/>
    <property type="molecule type" value="Genomic_DNA"/>
</dbReference>
<evidence type="ECO:0000256" key="2">
    <source>
        <dbReference type="ARBA" id="ARBA00008619"/>
    </source>
</evidence>
<keyword evidence="6" id="KW-0539">Nucleus</keyword>
<dbReference type="PANTHER" id="PTHR21524">
    <property type="entry name" value="SPECTRIN REPEAT CONTAINING NUCLEAR ENVELOPE PROTEIN 2"/>
    <property type="match status" value="1"/>
</dbReference>
<evidence type="ECO:0000313" key="12">
    <source>
        <dbReference type="Proteomes" id="UP001378592"/>
    </source>
</evidence>
<evidence type="ECO:0000256" key="9">
    <source>
        <dbReference type="SAM" id="MobiDB-lite"/>
    </source>
</evidence>
<feature type="coiled-coil region" evidence="8">
    <location>
        <begin position="1404"/>
        <end position="1431"/>
    </location>
</feature>
<protein>
    <recommendedName>
        <fullName evidence="10">KASH domain-containing protein</fullName>
    </recommendedName>
</protein>
<evidence type="ECO:0000313" key="11">
    <source>
        <dbReference type="EMBL" id="KAK7866033.1"/>
    </source>
</evidence>
<feature type="region of interest" description="Disordered" evidence="9">
    <location>
        <begin position="705"/>
        <end position="733"/>
    </location>
</feature>
<feature type="region of interest" description="Disordered" evidence="9">
    <location>
        <begin position="746"/>
        <end position="770"/>
    </location>
</feature>
<keyword evidence="3 7" id="KW-0812">Transmembrane</keyword>
<evidence type="ECO:0000256" key="7">
    <source>
        <dbReference type="PROSITE-ProRule" id="PRU00385"/>
    </source>
</evidence>
<feature type="region of interest" description="Disordered" evidence="9">
    <location>
        <begin position="876"/>
        <end position="923"/>
    </location>
</feature>
<dbReference type="InterPro" id="IPR012315">
    <property type="entry name" value="KASH"/>
</dbReference>
<keyword evidence="5 7" id="KW-0472">Membrane</keyword>
<keyword evidence="12" id="KW-1185">Reference proteome</keyword>
<comment type="subcellular location">
    <subcellularLocation>
        <location evidence="1">Nucleus membrane</location>
    </subcellularLocation>
</comment>
<dbReference type="GO" id="GO:0006997">
    <property type="term" value="P:nucleus organization"/>
    <property type="evidence" value="ECO:0007669"/>
    <property type="project" value="TreeGrafter"/>
</dbReference>
<accession>A0AAN9VLD7</accession>
<feature type="topological domain" description="Perinuclear space" evidence="7">
    <location>
        <begin position="1537"/>
        <end position="1562"/>
    </location>
</feature>
<dbReference type="GO" id="GO:0007097">
    <property type="term" value="P:nuclear migration"/>
    <property type="evidence" value="ECO:0007669"/>
    <property type="project" value="TreeGrafter"/>
</dbReference>
<dbReference type="GO" id="GO:0007010">
    <property type="term" value="P:cytoskeleton organization"/>
    <property type="evidence" value="ECO:0007669"/>
    <property type="project" value="TreeGrafter"/>
</dbReference>
<evidence type="ECO:0000256" key="8">
    <source>
        <dbReference type="SAM" id="Coils"/>
    </source>
</evidence>